<sequence>MVRSYLRHGPTQAFGLVCSASSNSVYDGKLAYVPALEDVLVWDMKKGQMVAMWHEAGHKAEVTCIMRSPQEKMFAVGYADGSVRLWDASSGTVTTTFNGHKKAVTTLAFDSQGARLASGSQDTELIVWDAVAEAGLYRLRGHRDQITGIRFIEPQDLPSTSDGRAVPLLLTTAKDTFIKVWDLSTQHCLQTVVAHRSEVWALELNSDKTILFTGSGEGEMKAWKLDYGAVSSGFEATETGEIRKFILPYSTVPLASQHRVFRILSHPSEPYLAVQSHDRTIEIFRVRTDIEVKKKQARRRKRAQEKGKDTDQPTEIDEVADEGAKLVDRYTPHAIIRASGKIRSFDVGSEHATQKGLVHFFVALASNALEVYGVPSPSKSKGDVSEPSRVFSLDLPGHRTDVRTLCLSSDDQLLVSASNGSLKVWNMRTNACIRTMECGYAICSTFLPDDRNVAVGTKSGEILIFNVASSTLVETIKAHSSTVWSMHVRVDGRALVTGSADKEVKFWDITPGNFRDSRGVDSSLLAHTRTLKMSDDVLAVRYSPDGKMLAVALLDSTVKIFYQDTMKYFLSLYGHKLPVLAMDISDDSRLIVTCSADKNVKIWGLDFGDCHKSIFAHEESVMQVHFEKKSHYFWTAGKDKMLKYWDGDKFENIQRLEGHHSEIWAMAVSNHGNFVVTGSHDKSIRVWEKLDEPLFLEEERERELEAIYDENLATSLNRPDAPGDSADTRETGAVHKQTADTLMAGERLMEALDLADAERAAIRDYEEEKARLTVADSLGLQPPPRNPVLAALGVSPEAYVLQIIEKIQSTALHDALLVLPFEKVISLMVYLDIWSQEGQNITLTSRILFFLLKTHHHQIVSNRRLRTTLIPLRLHLRASLRRNQENIRYNLSALQYIKRKSEADKTSFYYEEGLAEEEVKAKITEGRKRKRVQVQA</sequence>
<dbReference type="Pfam" id="PF25173">
    <property type="entry name" value="Beta-prop_WDR3_1st"/>
    <property type="match status" value="1"/>
</dbReference>
<dbReference type="EMBL" id="JH711577">
    <property type="protein sequence ID" value="EIW82400.1"/>
    <property type="molecule type" value="Genomic_DNA"/>
</dbReference>
<evidence type="ECO:0000256" key="3">
    <source>
        <dbReference type="ARBA" id="ARBA00022737"/>
    </source>
</evidence>
<comment type="similarity">
    <text evidence="5">Belongs to the WD repeat WDR3/UTP12 family.</text>
</comment>
<feature type="domain" description="Small-subunit processome Utp12" evidence="9">
    <location>
        <begin position="796"/>
        <end position="899"/>
    </location>
</feature>
<feature type="repeat" description="WD" evidence="6">
    <location>
        <begin position="656"/>
        <end position="688"/>
    </location>
</feature>
<dbReference type="PROSITE" id="PS50294">
    <property type="entry name" value="WD_REPEATS_REGION"/>
    <property type="match status" value="8"/>
</dbReference>
<keyword evidence="7" id="KW-0175">Coiled coil</keyword>
<evidence type="ECO:0000256" key="4">
    <source>
        <dbReference type="ARBA" id="ARBA00023242"/>
    </source>
</evidence>
<feature type="region of interest" description="Disordered" evidence="8">
    <location>
        <begin position="296"/>
        <end position="316"/>
    </location>
</feature>
<name>A0A5M3MTI9_CONPW</name>
<feature type="repeat" description="WD" evidence="6">
    <location>
        <begin position="97"/>
        <end position="129"/>
    </location>
</feature>
<keyword evidence="4" id="KW-0539">Nucleus</keyword>
<feature type="repeat" description="WD" evidence="6">
    <location>
        <begin position="572"/>
        <end position="613"/>
    </location>
</feature>
<feature type="repeat" description="WD" evidence="6">
    <location>
        <begin position="168"/>
        <end position="191"/>
    </location>
</feature>
<dbReference type="InterPro" id="IPR019775">
    <property type="entry name" value="WD40_repeat_CS"/>
</dbReference>
<dbReference type="InterPro" id="IPR051570">
    <property type="entry name" value="TBC1_cilium_biogenesis"/>
</dbReference>
<dbReference type="GeneID" id="19211349"/>
<dbReference type="SUPFAM" id="SSF50978">
    <property type="entry name" value="WD40 repeat-like"/>
    <property type="match status" value="2"/>
</dbReference>
<comment type="caution">
    <text evidence="10">The sequence shown here is derived from an EMBL/GenBank/DDBJ whole genome shotgun (WGS) entry which is preliminary data.</text>
</comment>
<protein>
    <submittedName>
        <fullName evidence="10">WD40 repeat-like protein</fullName>
    </submittedName>
</protein>
<dbReference type="OrthoDB" id="407922at2759"/>
<evidence type="ECO:0000256" key="8">
    <source>
        <dbReference type="SAM" id="MobiDB-lite"/>
    </source>
</evidence>
<organism evidence="10 11">
    <name type="scientific">Coniophora puteana (strain RWD-64-598)</name>
    <name type="common">Brown rot fungus</name>
    <dbReference type="NCBI Taxonomy" id="741705"/>
    <lineage>
        <taxon>Eukaryota</taxon>
        <taxon>Fungi</taxon>
        <taxon>Dikarya</taxon>
        <taxon>Basidiomycota</taxon>
        <taxon>Agaricomycotina</taxon>
        <taxon>Agaricomycetes</taxon>
        <taxon>Agaricomycetidae</taxon>
        <taxon>Boletales</taxon>
        <taxon>Coniophorineae</taxon>
        <taxon>Coniophoraceae</taxon>
        <taxon>Coniophora</taxon>
    </lineage>
</organism>
<dbReference type="KEGG" id="cput:CONPUDRAFT_89816"/>
<dbReference type="PANTHER" id="PTHR19853:SF0">
    <property type="entry name" value="WD REPEAT-CONTAINING PROTEIN 3"/>
    <property type="match status" value="1"/>
</dbReference>
<dbReference type="PANTHER" id="PTHR19853">
    <property type="entry name" value="WD REPEAT CONTAINING PROTEIN 3 WDR3"/>
    <property type="match status" value="1"/>
</dbReference>
<dbReference type="InterPro" id="IPR015943">
    <property type="entry name" value="WD40/YVTN_repeat-like_dom_sf"/>
</dbReference>
<comment type="subcellular location">
    <subcellularLocation>
        <location evidence="1">Nucleus</location>
        <location evidence="1">Nucleolus</location>
    </subcellularLocation>
</comment>
<reference evidence="11" key="1">
    <citation type="journal article" date="2012" name="Science">
        <title>The Paleozoic origin of enzymatic lignin decomposition reconstructed from 31 fungal genomes.</title>
        <authorList>
            <person name="Floudas D."/>
            <person name="Binder M."/>
            <person name="Riley R."/>
            <person name="Barry K."/>
            <person name="Blanchette R.A."/>
            <person name="Henrissat B."/>
            <person name="Martinez A.T."/>
            <person name="Otillar R."/>
            <person name="Spatafora J.W."/>
            <person name="Yadav J.S."/>
            <person name="Aerts A."/>
            <person name="Benoit I."/>
            <person name="Boyd A."/>
            <person name="Carlson A."/>
            <person name="Copeland A."/>
            <person name="Coutinho P.M."/>
            <person name="de Vries R.P."/>
            <person name="Ferreira P."/>
            <person name="Findley K."/>
            <person name="Foster B."/>
            <person name="Gaskell J."/>
            <person name="Glotzer D."/>
            <person name="Gorecki P."/>
            <person name="Heitman J."/>
            <person name="Hesse C."/>
            <person name="Hori C."/>
            <person name="Igarashi K."/>
            <person name="Jurgens J.A."/>
            <person name="Kallen N."/>
            <person name="Kersten P."/>
            <person name="Kohler A."/>
            <person name="Kuees U."/>
            <person name="Kumar T.K.A."/>
            <person name="Kuo A."/>
            <person name="LaButti K."/>
            <person name="Larrondo L.F."/>
            <person name="Lindquist E."/>
            <person name="Ling A."/>
            <person name="Lombard V."/>
            <person name="Lucas S."/>
            <person name="Lundell T."/>
            <person name="Martin R."/>
            <person name="McLaughlin D.J."/>
            <person name="Morgenstern I."/>
            <person name="Morin E."/>
            <person name="Murat C."/>
            <person name="Nagy L.G."/>
            <person name="Nolan M."/>
            <person name="Ohm R.A."/>
            <person name="Patyshakuliyeva A."/>
            <person name="Rokas A."/>
            <person name="Ruiz-Duenas F.J."/>
            <person name="Sabat G."/>
            <person name="Salamov A."/>
            <person name="Samejima M."/>
            <person name="Schmutz J."/>
            <person name="Slot J.C."/>
            <person name="St John F."/>
            <person name="Stenlid J."/>
            <person name="Sun H."/>
            <person name="Sun S."/>
            <person name="Syed K."/>
            <person name="Tsang A."/>
            <person name="Wiebenga A."/>
            <person name="Young D."/>
            <person name="Pisabarro A."/>
            <person name="Eastwood D.C."/>
            <person name="Martin F."/>
            <person name="Cullen D."/>
            <person name="Grigoriev I.V."/>
            <person name="Hibbett D.S."/>
        </authorList>
    </citation>
    <scope>NUCLEOTIDE SEQUENCE [LARGE SCALE GENOMIC DNA]</scope>
    <source>
        <strain evidence="11">RWD-64-598 SS2</strain>
    </source>
</reference>
<evidence type="ECO:0000256" key="2">
    <source>
        <dbReference type="ARBA" id="ARBA00022574"/>
    </source>
</evidence>
<keyword evidence="3" id="KW-0677">Repeat</keyword>
<dbReference type="PRINTS" id="PR00320">
    <property type="entry name" value="GPROTEINBRPT"/>
</dbReference>
<feature type="repeat" description="WD" evidence="6">
    <location>
        <begin position="476"/>
        <end position="517"/>
    </location>
</feature>
<dbReference type="Gene3D" id="2.130.10.10">
    <property type="entry name" value="YVTN repeat-like/Quinoprotein amine dehydrogenase"/>
    <property type="match status" value="4"/>
</dbReference>
<feature type="region of interest" description="Disordered" evidence="8">
    <location>
        <begin position="715"/>
        <end position="734"/>
    </location>
</feature>
<dbReference type="AlphaFoldDB" id="A0A5M3MTI9"/>
<dbReference type="FunFam" id="2.130.10.10:FF:000157">
    <property type="entry name" value="WD repeat domain 3"/>
    <property type="match status" value="1"/>
</dbReference>
<dbReference type="GO" id="GO:0030490">
    <property type="term" value="P:maturation of SSU-rRNA"/>
    <property type="evidence" value="ECO:0007669"/>
    <property type="project" value="TreeGrafter"/>
</dbReference>
<proteinExistence type="inferred from homology"/>
<dbReference type="GO" id="GO:0032040">
    <property type="term" value="C:small-subunit processome"/>
    <property type="evidence" value="ECO:0007669"/>
    <property type="project" value="TreeGrafter"/>
</dbReference>
<evidence type="ECO:0000313" key="10">
    <source>
        <dbReference type="EMBL" id="EIW82400.1"/>
    </source>
</evidence>
<feature type="repeat" description="WD" evidence="6">
    <location>
        <begin position="614"/>
        <end position="646"/>
    </location>
</feature>
<feature type="coiled-coil region" evidence="7">
    <location>
        <begin position="748"/>
        <end position="775"/>
    </location>
</feature>
<evidence type="ECO:0000259" key="9">
    <source>
        <dbReference type="Pfam" id="PF04003"/>
    </source>
</evidence>
<dbReference type="CDD" id="cd00200">
    <property type="entry name" value="WD40"/>
    <property type="match status" value="2"/>
</dbReference>
<feature type="repeat" description="WD" evidence="6">
    <location>
        <begin position="55"/>
        <end position="96"/>
    </location>
</feature>
<evidence type="ECO:0000256" key="1">
    <source>
        <dbReference type="ARBA" id="ARBA00004604"/>
    </source>
</evidence>
<dbReference type="GO" id="GO:0034388">
    <property type="term" value="C:Pwp2p-containing subcomplex of 90S preribosome"/>
    <property type="evidence" value="ECO:0007669"/>
    <property type="project" value="TreeGrafter"/>
</dbReference>
<evidence type="ECO:0000313" key="11">
    <source>
        <dbReference type="Proteomes" id="UP000053558"/>
    </source>
</evidence>
<feature type="repeat" description="WD" evidence="6">
    <location>
        <begin position="192"/>
        <end position="226"/>
    </location>
</feature>
<dbReference type="Proteomes" id="UP000053558">
    <property type="component" value="Unassembled WGS sequence"/>
</dbReference>
<dbReference type="SMART" id="SM00320">
    <property type="entry name" value="WD40"/>
    <property type="match status" value="12"/>
</dbReference>
<evidence type="ECO:0000256" key="6">
    <source>
        <dbReference type="PROSITE-ProRule" id="PRU00221"/>
    </source>
</evidence>
<feature type="repeat" description="WD" evidence="6">
    <location>
        <begin position="395"/>
        <end position="435"/>
    </location>
</feature>
<dbReference type="OMA" id="MNIPLTC"/>
<dbReference type="Pfam" id="PF25172">
    <property type="entry name" value="Beta-prop_WDR3_2nd"/>
    <property type="match status" value="1"/>
</dbReference>
<dbReference type="Pfam" id="PF04003">
    <property type="entry name" value="Utp12"/>
    <property type="match status" value="1"/>
</dbReference>
<dbReference type="FunFam" id="2.130.10.10:FF:000178">
    <property type="entry name" value="WD repeat domain 3"/>
    <property type="match status" value="1"/>
</dbReference>
<keyword evidence="11" id="KW-1185">Reference proteome</keyword>
<evidence type="ECO:0000256" key="5">
    <source>
        <dbReference type="ARBA" id="ARBA00038229"/>
    </source>
</evidence>
<dbReference type="GO" id="GO:0030515">
    <property type="term" value="F:snoRNA binding"/>
    <property type="evidence" value="ECO:0007669"/>
    <property type="project" value="TreeGrafter"/>
</dbReference>
<dbReference type="RefSeq" id="XP_007768074.1">
    <property type="nucleotide sequence ID" value="XM_007769884.1"/>
</dbReference>
<accession>A0A5M3MTI9</accession>
<evidence type="ECO:0000256" key="7">
    <source>
        <dbReference type="SAM" id="Coils"/>
    </source>
</evidence>
<dbReference type="InterPro" id="IPR007148">
    <property type="entry name" value="SSU_processome_Utp12"/>
</dbReference>
<dbReference type="InterPro" id="IPR001680">
    <property type="entry name" value="WD40_rpt"/>
</dbReference>
<gene>
    <name evidence="10" type="ORF">CONPUDRAFT_89816</name>
</gene>
<dbReference type="InterPro" id="IPR036322">
    <property type="entry name" value="WD40_repeat_dom_sf"/>
</dbReference>
<keyword evidence="2 6" id="KW-0853">WD repeat</keyword>
<dbReference type="PROSITE" id="PS00678">
    <property type="entry name" value="WD_REPEATS_1"/>
    <property type="match status" value="1"/>
</dbReference>
<dbReference type="InterPro" id="IPR020472">
    <property type="entry name" value="WD40_PAC1"/>
</dbReference>
<dbReference type="PROSITE" id="PS50082">
    <property type="entry name" value="WD_REPEATS_2"/>
    <property type="match status" value="9"/>
</dbReference>